<dbReference type="GO" id="GO:0003723">
    <property type="term" value="F:RNA binding"/>
    <property type="evidence" value="ECO:0007669"/>
    <property type="project" value="UniProtKB-KW"/>
</dbReference>
<dbReference type="AlphaFoldDB" id="A0A418NEP8"/>
<dbReference type="Gene3D" id="3.10.290.10">
    <property type="entry name" value="RNA-binding S4 domain"/>
    <property type="match status" value="1"/>
</dbReference>
<evidence type="ECO:0000313" key="5">
    <source>
        <dbReference type="Proteomes" id="UP000285092"/>
    </source>
</evidence>
<sequence>MRIDRLLCHLRFVKTRARAQALVEAGHVRRNGQRVTRASQPVAPGDVLTFPVGKAVRVIELLELPARRGPASEAQACYRALDPEGQTAIAAAKP</sequence>
<dbReference type="Pfam" id="PF01479">
    <property type="entry name" value="S4"/>
    <property type="match status" value="1"/>
</dbReference>
<evidence type="ECO:0000313" key="3">
    <source>
        <dbReference type="EMBL" id="RIV76003.1"/>
    </source>
</evidence>
<comment type="caution">
    <text evidence="3">The sequence shown here is derived from an EMBL/GenBank/DDBJ whole genome shotgun (WGS) entry which is preliminary data.</text>
</comment>
<dbReference type="SUPFAM" id="SSF55174">
    <property type="entry name" value="Alpha-L RNA-binding motif"/>
    <property type="match status" value="1"/>
</dbReference>
<evidence type="ECO:0000259" key="2">
    <source>
        <dbReference type="SMART" id="SM00363"/>
    </source>
</evidence>
<name>A0A418NEP8_9SPHN</name>
<dbReference type="PROSITE" id="PS50889">
    <property type="entry name" value="S4"/>
    <property type="match status" value="1"/>
</dbReference>
<keyword evidence="5" id="KW-1185">Reference proteome</keyword>
<dbReference type="CDD" id="cd00165">
    <property type="entry name" value="S4"/>
    <property type="match status" value="1"/>
</dbReference>
<feature type="domain" description="RNA-binding S4" evidence="2">
    <location>
        <begin position="1"/>
        <end position="63"/>
    </location>
</feature>
<proteinExistence type="predicted"/>
<evidence type="ECO:0000256" key="1">
    <source>
        <dbReference type="PROSITE-ProRule" id="PRU00182"/>
    </source>
</evidence>
<gene>
    <name evidence="4" type="ORF">D2V04_01815</name>
    <name evidence="3" type="ORF">D2V04_17310</name>
</gene>
<reference evidence="3 5" key="1">
    <citation type="submission" date="2018-08" db="EMBL/GenBank/DDBJ databases">
        <title>Altererythrobacter sp.Ery1 and Ery12, the genome sequencing of novel strains in genus Alterythrobacter.</title>
        <authorList>
            <person name="Cheng H."/>
            <person name="Wu Y.-H."/>
            <person name="Fang C."/>
            <person name="Xu X.-W."/>
        </authorList>
    </citation>
    <scope>NUCLEOTIDE SEQUENCE [LARGE SCALE GENOMIC DNA]</scope>
    <source>
        <strain evidence="3 5">Ery1</strain>
    </source>
</reference>
<dbReference type="SMART" id="SM00363">
    <property type="entry name" value="S4"/>
    <property type="match status" value="1"/>
</dbReference>
<dbReference type="InterPro" id="IPR036986">
    <property type="entry name" value="S4_RNA-bd_sf"/>
</dbReference>
<dbReference type="EMBL" id="QXFK01000008">
    <property type="protein sequence ID" value="RIV80742.1"/>
    <property type="molecule type" value="Genomic_DNA"/>
</dbReference>
<dbReference type="RefSeq" id="WP_119511651.1">
    <property type="nucleotide sequence ID" value="NZ_QXFK01000008.1"/>
</dbReference>
<dbReference type="EMBL" id="QXFK01000019">
    <property type="protein sequence ID" value="RIV76003.1"/>
    <property type="molecule type" value="Genomic_DNA"/>
</dbReference>
<dbReference type="OrthoDB" id="9797176at2"/>
<evidence type="ECO:0000313" key="4">
    <source>
        <dbReference type="EMBL" id="RIV80742.1"/>
    </source>
</evidence>
<organism evidence="3 5">
    <name type="scientific">Pelagerythrobacter aerophilus</name>
    <dbReference type="NCBI Taxonomy" id="2306995"/>
    <lineage>
        <taxon>Bacteria</taxon>
        <taxon>Pseudomonadati</taxon>
        <taxon>Pseudomonadota</taxon>
        <taxon>Alphaproteobacteria</taxon>
        <taxon>Sphingomonadales</taxon>
        <taxon>Erythrobacteraceae</taxon>
        <taxon>Pelagerythrobacter</taxon>
    </lineage>
</organism>
<protein>
    <submittedName>
        <fullName evidence="3">RNA-binding S4 domain-containing protein</fullName>
    </submittedName>
</protein>
<accession>A0A418NEP8</accession>
<dbReference type="Proteomes" id="UP000285092">
    <property type="component" value="Unassembled WGS sequence"/>
</dbReference>
<keyword evidence="1" id="KW-0694">RNA-binding</keyword>
<dbReference type="InterPro" id="IPR002942">
    <property type="entry name" value="S4_RNA-bd"/>
</dbReference>